<dbReference type="InterPro" id="IPR004358">
    <property type="entry name" value="Sig_transdc_His_kin-like_C"/>
</dbReference>
<dbReference type="InterPro" id="IPR000700">
    <property type="entry name" value="PAS-assoc_C"/>
</dbReference>
<evidence type="ECO:0000313" key="9">
    <source>
        <dbReference type="EMBL" id="TXN36756.1"/>
    </source>
</evidence>
<dbReference type="InterPro" id="IPR001610">
    <property type="entry name" value="PAC"/>
</dbReference>
<evidence type="ECO:0000256" key="4">
    <source>
        <dbReference type="ARBA" id="ARBA00022679"/>
    </source>
</evidence>
<dbReference type="InterPro" id="IPR035965">
    <property type="entry name" value="PAS-like_dom_sf"/>
</dbReference>
<dbReference type="SMART" id="SM00387">
    <property type="entry name" value="HATPase_c"/>
    <property type="match status" value="1"/>
</dbReference>
<dbReference type="CDD" id="cd00130">
    <property type="entry name" value="PAS"/>
    <property type="match status" value="1"/>
</dbReference>
<dbReference type="Gene3D" id="3.30.450.20">
    <property type="entry name" value="PAS domain"/>
    <property type="match status" value="3"/>
</dbReference>
<keyword evidence="5" id="KW-0418">Kinase</keyword>
<dbReference type="RefSeq" id="WP_147740590.1">
    <property type="nucleotide sequence ID" value="NZ_VRUR01000001.1"/>
</dbReference>
<feature type="domain" description="PAC" evidence="8">
    <location>
        <begin position="330"/>
        <end position="382"/>
    </location>
</feature>
<dbReference type="PANTHER" id="PTHR43304:SF1">
    <property type="entry name" value="PAC DOMAIN-CONTAINING PROTEIN"/>
    <property type="match status" value="1"/>
</dbReference>
<dbReference type="InterPro" id="IPR003594">
    <property type="entry name" value="HATPase_dom"/>
</dbReference>
<feature type="domain" description="PAS" evidence="7">
    <location>
        <begin position="256"/>
        <end position="324"/>
    </location>
</feature>
<organism evidence="9 10">
    <name type="scientific">Flagellimonas hymeniacidonis</name>
    <dbReference type="NCBI Taxonomy" id="2603628"/>
    <lineage>
        <taxon>Bacteria</taxon>
        <taxon>Pseudomonadati</taxon>
        <taxon>Bacteroidota</taxon>
        <taxon>Flavobacteriia</taxon>
        <taxon>Flavobacteriales</taxon>
        <taxon>Flavobacteriaceae</taxon>
        <taxon>Flagellimonas</taxon>
    </lineage>
</organism>
<dbReference type="SUPFAM" id="SSF55785">
    <property type="entry name" value="PYP-like sensor domain (PAS domain)"/>
    <property type="match status" value="3"/>
</dbReference>
<keyword evidence="3" id="KW-0597">Phosphoprotein</keyword>
<comment type="caution">
    <text evidence="9">The sequence shown here is derived from an EMBL/GenBank/DDBJ whole genome shotgun (WGS) entry which is preliminary data.</text>
</comment>
<name>A0A5C8V5V6_9FLAO</name>
<dbReference type="InterPro" id="IPR005467">
    <property type="entry name" value="His_kinase_dom"/>
</dbReference>
<dbReference type="InterPro" id="IPR036890">
    <property type="entry name" value="HATPase_C_sf"/>
</dbReference>
<evidence type="ECO:0000313" key="10">
    <source>
        <dbReference type="Proteomes" id="UP000321456"/>
    </source>
</evidence>
<dbReference type="InterPro" id="IPR052162">
    <property type="entry name" value="Sensor_kinase/Photoreceptor"/>
</dbReference>
<dbReference type="PRINTS" id="PR00344">
    <property type="entry name" value="BCTRLSENSOR"/>
</dbReference>
<feature type="domain" description="Histidine kinase" evidence="6">
    <location>
        <begin position="400"/>
        <end position="613"/>
    </location>
</feature>
<dbReference type="EC" id="2.7.13.3" evidence="2"/>
<dbReference type="PANTHER" id="PTHR43304">
    <property type="entry name" value="PHYTOCHROME-LIKE PROTEIN CPH1"/>
    <property type="match status" value="1"/>
</dbReference>
<evidence type="ECO:0000259" key="7">
    <source>
        <dbReference type="PROSITE" id="PS50112"/>
    </source>
</evidence>
<dbReference type="Gene3D" id="3.30.565.10">
    <property type="entry name" value="Histidine kinase-like ATPase, C-terminal domain"/>
    <property type="match status" value="1"/>
</dbReference>
<dbReference type="Pfam" id="PF13426">
    <property type="entry name" value="PAS_9"/>
    <property type="match status" value="1"/>
</dbReference>
<dbReference type="InterPro" id="IPR000014">
    <property type="entry name" value="PAS"/>
</dbReference>
<keyword evidence="4" id="KW-0808">Transferase</keyword>
<dbReference type="SMART" id="SM00091">
    <property type="entry name" value="PAS"/>
    <property type="match status" value="2"/>
</dbReference>
<evidence type="ECO:0000256" key="5">
    <source>
        <dbReference type="ARBA" id="ARBA00022777"/>
    </source>
</evidence>
<keyword evidence="10" id="KW-1185">Reference proteome</keyword>
<dbReference type="AlphaFoldDB" id="A0A5C8V5V6"/>
<dbReference type="EMBL" id="VRUR01000001">
    <property type="protein sequence ID" value="TXN36756.1"/>
    <property type="molecule type" value="Genomic_DNA"/>
</dbReference>
<dbReference type="SUPFAM" id="SSF55874">
    <property type="entry name" value="ATPase domain of HSP90 chaperone/DNA topoisomerase II/histidine kinase"/>
    <property type="match status" value="1"/>
</dbReference>
<dbReference type="Proteomes" id="UP000321456">
    <property type="component" value="Unassembled WGS sequence"/>
</dbReference>
<evidence type="ECO:0000256" key="1">
    <source>
        <dbReference type="ARBA" id="ARBA00000085"/>
    </source>
</evidence>
<dbReference type="GO" id="GO:0004673">
    <property type="term" value="F:protein histidine kinase activity"/>
    <property type="evidence" value="ECO:0007669"/>
    <property type="project" value="UniProtKB-EC"/>
</dbReference>
<dbReference type="SMART" id="SM00086">
    <property type="entry name" value="PAC"/>
    <property type="match status" value="3"/>
</dbReference>
<sequence length="613" mass="69524">MKATKTIPQHYLLKQLPHPTALLDLEHALVDASDSWIALFDKNLNDCIGTKIEEFYNKHEKVCGNSLEQCLTQGKTHILRHKKGKGAQEQWLESTFAPWFDEKENLLGTVIHTNDISSEIEKELELERVKTLLKTTSEVALVGSWEFDIATEKLSWCEVTKKIHEVSPDYEPDVNEGIEFYKQGYSRNKISMLFHKALEDGTPFSERLIIVTSKGKEKWVTAAGKPIQKNGKTITLFGTFQDINDQVLTEIKTKENEQLLTTLVDNLPINVFIKDRDSRKILVNKSECDYLGAKSEDLLGKTDFDLYEKDIAQISRDEDLEVMRTHKPMIGIETINVRKDGSATNFLTSKIPLLDIKGKAYGLIGMSMDITHIKQKEDQLQDLINVTAIQNKKLINFAHIVSHNLRSHTANFSMLLEFLINEKEEEEKKRIMKMLSHASDNLLDTLENLNEVVEISTNVNLDKKSLNLNEYIHKVQQNLAGFLVNNKVELINSVPKKLTVLSVPAYLESIILNLVTNAVKYSKPKEIPTISLSAKKQDKNVIFSVSDKGMGIDLNRYGGKIFGMYKTFHNNKDARGLGLYIIKNQAEAMGGNITVSSEVNKGTTFKVYFNEES</sequence>
<evidence type="ECO:0000256" key="3">
    <source>
        <dbReference type="ARBA" id="ARBA00022553"/>
    </source>
</evidence>
<evidence type="ECO:0000256" key="2">
    <source>
        <dbReference type="ARBA" id="ARBA00012438"/>
    </source>
</evidence>
<dbReference type="PROSITE" id="PS50109">
    <property type="entry name" value="HIS_KIN"/>
    <property type="match status" value="1"/>
</dbReference>
<reference evidence="9 10" key="1">
    <citation type="submission" date="2019-08" db="EMBL/GenBank/DDBJ databases">
        <title>Professor.</title>
        <authorList>
            <person name="Park J.S."/>
        </authorList>
    </citation>
    <scope>NUCLEOTIDE SEQUENCE [LARGE SCALE GENOMIC DNA]</scope>
    <source>
        <strain evidence="9 10">176CP5-101</strain>
    </source>
</reference>
<accession>A0A5C8V5V6</accession>
<comment type="catalytic activity">
    <reaction evidence="1">
        <text>ATP + protein L-histidine = ADP + protein N-phospho-L-histidine.</text>
        <dbReference type="EC" id="2.7.13.3"/>
    </reaction>
</comment>
<gene>
    <name evidence="9" type="ORF">FVB32_00275</name>
</gene>
<dbReference type="Pfam" id="PF08448">
    <property type="entry name" value="PAS_4"/>
    <property type="match status" value="2"/>
</dbReference>
<evidence type="ECO:0000259" key="8">
    <source>
        <dbReference type="PROSITE" id="PS50113"/>
    </source>
</evidence>
<dbReference type="PROSITE" id="PS50112">
    <property type="entry name" value="PAS"/>
    <property type="match status" value="1"/>
</dbReference>
<dbReference type="Pfam" id="PF02518">
    <property type="entry name" value="HATPase_c"/>
    <property type="match status" value="1"/>
</dbReference>
<proteinExistence type="predicted"/>
<dbReference type="PROSITE" id="PS50113">
    <property type="entry name" value="PAC"/>
    <property type="match status" value="1"/>
</dbReference>
<dbReference type="InterPro" id="IPR013656">
    <property type="entry name" value="PAS_4"/>
</dbReference>
<protein>
    <recommendedName>
        <fullName evidence="2">histidine kinase</fullName>
        <ecNumber evidence="2">2.7.13.3</ecNumber>
    </recommendedName>
</protein>
<evidence type="ECO:0000259" key="6">
    <source>
        <dbReference type="PROSITE" id="PS50109"/>
    </source>
</evidence>
<dbReference type="NCBIfam" id="TIGR00229">
    <property type="entry name" value="sensory_box"/>
    <property type="match status" value="1"/>
</dbReference>